<proteinExistence type="predicted"/>
<dbReference type="Proteomes" id="UP000011988">
    <property type="component" value="Unassembled WGS sequence"/>
</dbReference>
<gene>
    <name evidence="2" type="ORF">LEP1GSC194_0079</name>
</gene>
<accession>M6CGT1</accession>
<evidence type="ECO:0000313" key="2">
    <source>
        <dbReference type="EMBL" id="EMJ91102.1"/>
    </source>
</evidence>
<feature type="region of interest" description="Disordered" evidence="1">
    <location>
        <begin position="1"/>
        <end position="32"/>
    </location>
</feature>
<dbReference type="EMBL" id="ANIK01000114">
    <property type="protein sequence ID" value="EMJ91102.1"/>
    <property type="molecule type" value="Genomic_DNA"/>
</dbReference>
<dbReference type="AlphaFoldDB" id="M6CGT1"/>
<feature type="compositionally biased region" description="Polar residues" evidence="1">
    <location>
        <begin position="1"/>
        <end position="10"/>
    </location>
</feature>
<sequence>MNDSLNSPEEPNQHFRNKLSTHGRIGPKIPVPKEIGLDHRRKEIYKKLAFVSLTKFKIRSRFETN</sequence>
<comment type="caution">
    <text evidence="2">The sequence shown here is derived from an EMBL/GenBank/DDBJ whole genome shotgun (WGS) entry which is preliminary data.</text>
</comment>
<dbReference type="PATRIC" id="fig|1218565.3.peg.4195"/>
<evidence type="ECO:0000313" key="3">
    <source>
        <dbReference type="Proteomes" id="UP000011988"/>
    </source>
</evidence>
<organism evidence="2 3">
    <name type="scientific">Leptospira alstonii serovar Sichuan str. 79601</name>
    <dbReference type="NCBI Taxonomy" id="1218565"/>
    <lineage>
        <taxon>Bacteria</taxon>
        <taxon>Pseudomonadati</taxon>
        <taxon>Spirochaetota</taxon>
        <taxon>Spirochaetia</taxon>
        <taxon>Leptospirales</taxon>
        <taxon>Leptospiraceae</taxon>
        <taxon>Leptospira</taxon>
    </lineage>
</organism>
<protein>
    <submittedName>
        <fullName evidence="2">Uncharacterized protein</fullName>
    </submittedName>
</protein>
<name>M6CGT1_9LEPT</name>
<reference evidence="2 3" key="1">
    <citation type="submission" date="2013-01" db="EMBL/GenBank/DDBJ databases">
        <authorList>
            <person name="Harkins D.M."/>
            <person name="Durkin A.S."/>
            <person name="Brinkac L.M."/>
            <person name="Haft D.H."/>
            <person name="Selengut J.D."/>
            <person name="Sanka R."/>
            <person name="DePew J."/>
            <person name="Purushe J."/>
            <person name="Galloway R.L."/>
            <person name="Vinetz J.M."/>
            <person name="Sutton G.G."/>
            <person name="Nierman W.C."/>
            <person name="Fouts D.E."/>
        </authorList>
    </citation>
    <scope>NUCLEOTIDE SEQUENCE [LARGE SCALE GENOMIC DNA]</scope>
    <source>
        <strain evidence="2 3">79601</strain>
    </source>
</reference>
<evidence type="ECO:0000256" key="1">
    <source>
        <dbReference type="SAM" id="MobiDB-lite"/>
    </source>
</evidence>